<dbReference type="VEuPathDB" id="FungiDB:SOCG_04554"/>
<gene>
    <name evidence="3" type="ORF">SOCG_04554</name>
</gene>
<evidence type="ECO:0000256" key="1">
    <source>
        <dbReference type="SAM" id="MobiDB-lite"/>
    </source>
</evidence>
<dbReference type="RefSeq" id="XP_013017754.1">
    <property type="nucleotide sequence ID" value="XM_013162300.1"/>
</dbReference>
<protein>
    <submittedName>
        <fullName evidence="3">SAGA complex subunit Spt20</fullName>
    </submittedName>
</protein>
<dbReference type="OrthoDB" id="1932706at2759"/>
<sequence>MDTEKKGKQFWYRFQGHVYGDEELKTYDKQRERSSEIEPLTKLTPYLDSLNVPRKSEEIRKKYQNEEPSLILHIHKYHFRFEQQDGAFTYNGPVKTILHYIRMELIPPDCLEVFQNSNIKFYDGCLTVRIIDHRHSTSNDSNQSQPSNAALSSKAPPPPPSSSSSLPTKSATNAETTMQPAVPASTQESPSPPVHYTVLRPTPETLYQDLCLLNESLAGQLSDENVLDLESKILVASEPPLILTPATSKYQMVHILNELADAPPPLKRKRQQGSAQLAGEEAERLEKENLLLLMDDQRNHDFQPTFQRLQFIENVRRKRAILQQRQQLQQQQQQVTRQDAATSQISRQQLQQQQQQQLQQQQMRQRRATPKTQRQAPPPNIQIPPVQPSMQKPAIPASIPPSVAQKPPTGPLPSSAAVPPTNPPAVKREQVMDMNRIRQLAILFQQKAAQMKARGMSREQITELLNQQAAVAGTDLPTIMTVARNIHLQHLQIQQQQQQRQMKTERP</sequence>
<dbReference type="GO" id="GO:0006357">
    <property type="term" value="P:regulation of transcription by RNA polymerase II"/>
    <property type="evidence" value="ECO:0007669"/>
    <property type="project" value="TreeGrafter"/>
</dbReference>
<evidence type="ECO:0000313" key="3">
    <source>
        <dbReference type="EMBL" id="EPX75311.1"/>
    </source>
</evidence>
<dbReference type="GO" id="GO:0003712">
    <property type="term" value="F:transcription coregulator activity"/>
    <property type="evidence" value="ECO:0007669"/>
    <property type="project" value="InterPro"/>
</dbReference>
<feature type="region of interest" description="Disordered" evidence="1">
    <location>
        <begin position="136"/>
        <end position="198"/>
    </location>
</feature>
<keyword evidence="4" id="KW-1185">Reference proteome</keyword>
<reference evidence="3 4" key="1">
    <citation type="journal article" date="2011" name="Science">
        <title>Comparative functional genomics of the fission yeasts.</title>
        <authorList>
            <person name="Rhind N."/>
            <person name="Chen Z."/>
            <person name="Yassour M."/>
            <person name="Thompson D.A."/>
            <person name="Haas B.J."/>
            <person name="Habib N."/>
            <person name="Wapinski I."/>
            <person name="Roy S."/>
            <person name="Lin M.F."/>
            <person name="Heiman D.I."/>
            <person name="Young S.K."/>
            <person name="Furuya K."/>
            <person name="Guo Y."/>
            <person name="Pidoux A."/>
            <person name="Chen H.M."/>
            <person name="Robbertse B."/>
            <person name="Goldberg J.M."/>
            <person name="Aoki K."/>
            <person name="Bayne E.H."/>
            <person name="Berlin A.M."/>
            <person name="Desjardins C.A."/>
            <person name="Dobbs E."/>
            <person name="Dukaj L."/>
            <person name="Fan L."/>
            <person name="FitzGerald M.G."/>
            <person name="French C."/>
            <person name="Gujja S."/>
            <person name="Hansen K."/>
            <person name="Keifenheim D."/>
            <person name="Levin J.Z."/>
            <person name="Mosher R.A."/>
            <person name="Mueller C.A."/>
            <person name="Pfiffner J."/>
            <person name="Priest M."/>
            <person name="Russ C."/>
            <person name="Smialowska A."/>
            <person name="Swoboda P."/>
            <person name="Sykes S.M."/>
            <person name="Vaughn M."/>
            <person name="Vengrova S."/>
            <person name="Yoder R."/>
            <person name="Zeng Q."/>
            <person name="Allshire R."/>
            <person name="Baulcombe D."/>
            <person name="Birren B.W."/>
            <person name="Brown W."/>
            <person name="Ekwall K."/>
            <person name="Kellis M."/>
            <person name="Leatherwood J."/>
            <person name="Levin H."/>
            <person name="Margalit H."/>
            <person name="Martienssen R."/>
            <person name="Nieduszynski C.A."/>
            <person name="Spatafora J.W."/>
            <person name="Friedman N."/>
            <person name="Dalgaard J.Z."/>
            <person name="Baumann P."/>
            <person name="Niki H."/>
            <person name="Regev A."/>
            <person name="Nusbaum C."/>
        </authorList>
    </citation>
    <scope>NUCLEOTIDE SEQUENCE [LARGE SCALE GENOMIC DNA]</scope>
    <source>
        <strain evidence="4">yFS286</strain>
    </source>
</reference>
<dbReference type="InterPro" id="IPR046468">
    <property type="entry name" value="Spt20-like_SEP"/>
</dbReference>
<dbReference type="AlphaFoldDB" id="S9Q1X6"/>
<proteinExistence type="predicted"/>
<evidence type="ECO:0000259" key="2">
    <source>
        <dbReference type="Pfam" id="PF12090"/>
    </source>
</evidence>
<feature type="compositionally biased region" description="Low complexity" evidence="1">
    <location>
        <begin position="353"/>
        <end position="363"/>
    </location>
</feature>
<feature type="domain" description="Spt20-like SEP" evidence="2">
    <location>
        <begin position="65"/>
        <end position="257"/>
    </location>
</feature>
<dbReference type="Proteomes" id="UP000016088">
    <property type="component" value="Unassembled WGS sequence"/>
</dbReference>
<dbReference type="HOGENOM" id="CLU_577656_0_0_1"/>
<feature type="region of interest" description="Disordered" evidence="1">
    <location>
        <begin position="353"/>
        <end position="425"/>
    </location>
</feature>
<dbReference type="EMBL" id="KE503206">
    <property type="protein sequence ID" value="EPX75311.1"/>
    <property type="molecule type" value="Genomic_DNA"/>
</dbReference>
<dbReference type="GO" id="GO:0036391">
    <property type="term" value="C:medial cortex septin ring"/>
    <property type="evidence" value="ECO:0007669"/>
    <property type="project" value="EnsemblFungi"/>
</dbReference>
<feature type="compositionally biased region" description="Polar residues" evidence="1">
    <location>
        <begin position="174"/>
        <end position="189"/>
    </location>
</feature>
<dbReference type="PANTHER" id="PTHR13526">
    <property type="entry name" value="TRANSCRIPTION FACTOR SPT20 HOMOLOG"/>
    <property type="match status" value="1"/>
</dbReference>
<dbReference type="GO" id="GO:0031106">
    <property type="term" value="P:septin ring organization"/>
    <property type="evidence" value="ECO:0007669"/>
    <property type="project" value="EnsemblFungi"/>
</dbReference>
<dbReference type="GO" id="GO:0000124">
    <property type="term" value="C:SAGA complex"/>
    <property type="evidence" value="ECO:0007669"/>
    <property type="project" value="EnsemblFungi"/>
</dbReference>
<name>S9Q1X6_SCHOY</name>
<feature type="compositionally biased region" description="Pro residues" evidence="1">
    <location>
        <begin position="376"/>
        <end position="387"/>
    </location>
</feature>
<dbReference type="OMA" id="RMELIPP"/>
<feature type="compositionally biased region" description="Low complexity" evidence="1">
    <location>
        <begin position="393"/>
        <end position="402"/>
    </location>
</feature>
<dbReference type="Pfam" id="PF12090">
    <property type="entry name" value="Spt20_SEP"/>
    <property type="match status" value="1"/>
</dbReference>
<dbReference type="GO" id="GO:0005634">
    <property type="term" value="C:nucleus"/>
    <property type="evidence" value="ECO:0007669"/>
    <property type="project" value="EnsemblFungi"/>
</dbReference>
<accession>S9Q1X6</accession>
<evidence type="ECO:0000313" key="4">
    <source>
        <dbReference type="Proteomes" id="UP000016088"/>
    </source>
</evidence>
<feature type="compositionally biased region" description="Low complexity" evidence="1">
    <location>
        <begin position="162"/>
        <end position="173"/>
    </location>
</feature>
<organism evidence="3 4">
    <name type="scientific">Schizosaccharomyces octosporus (strain yFS286)</name>
    <name type="common">Fission yeast</name>
    <name type="synonym">Octosporomyces octosporus</name>
    <dbReference type="NCBI Taxonomy" id="483514"/>
    <lineage>
        <taxon>Eukaryota</taxon>
        <taxon>Fungi</taxon>
        <taxon>Dikarya</taxon>
        <taxon>Ascomycota</taxon>
        <taxon>Taphrinomycotina</taxon>
        <taxon>Schizosaccharomycetes</taxon>
        <taxon>Schizosaccharomycetales</taxon>
        <taxon>Schizosaccharomycetaceae</taxon>
        <taxon>Schizosaccharomyces</taxon>
    </lineage>
</organism>
<dbReference type="PANTHER" id="PTHR13526:SF8">
    <property type="entry name" value="TRANSCRIPTION FACTOR SPT20 HOMOLOG"/>
    <property type="match status" value="1"/>
</dbReference>
<dbReference type="GeneID" id="25033516"/>
<dbReference type="InterPro" id="IPR021950">
    <property type="entry name" value="Spt20"/>
</dbReference>
<dbReference type="eggNOG" id="ENOG502QS30">
    <property type="taxonomic scope" value="Eukaryota"/>
</dbReference>